<dbReference type="Proteomes" id="UP000091857">
    <property type="component" value="Chromosome 7"/>
</dbReference>
<dbReference type="EMBL" id="CM004393">
    <property type="protein sequence ID" value="KAG8650935.1"/>
    <property type="molecule type" value="Genomic_DNA"/>
</dbReference>
<reference evidence="2" key="1">
    <citation type="journal article" date="2016" name="Nat. Biotechnol.">
        <title>Sequencing wild and cultivated cassava and related species reveals extensive interspecific hybridization and genetic diversity.</title>
        <authorList>
            <person name="Bredeson J.V."/>
            <person name="Lyons J.B."/>
            <person name="Prochnik S.E."/>
            <person name="Wu G.A."/>
            <person name="Ha C.M."/>
            <person name="Edsinger-Gonzales E."/>
            <person name="Grimwood J."/>
            <person name="Schmutz J."/>
            <person name="Rabbi I.Y."/>
            <person name="Egesi C."/>
            <person name="Nauluvula P."/>
            <person name="Lebot V."/>
            <person name="Ndunguru J."/>
            <person name="Mkamilo G."/>
            <person name="Bart R.S."/>
            <person name="Setter T.L."/>
            <person name="Gleadow R.M."/>
            <person name="Kulakow P."/>
            <person name="Ferguson M.E."/>
            <person name="Rounsley S."/>
            <person name="Rokhsar D.S."/>
        </authorList>
    </citation>
    <scope>NUCLEOTIDE SEQUENCE [LARGE SCALE GENOMIC DNA]</scope>
    <source>
        <strain evidence="2">cv. AM560-2</strain>
    </source>
</reference>
<proteinExistence type="predicted"/>
<organism evidence="1 2">
    <name type="scientific">Manihot esculenta</name>
    <name type="common">Cassava</name>
    <name type="synonym">Jatropha manihot</name>
    <dbReference type="NCBI Taxonomy" id="3983"/>
    <lineage>
        <taxon>Eukaryota</taxon>
        <taxon>Viridiplantae</taxon>
        <taxon>Streptophyta</taxon>
        <taxon>Embryophyta</taxon>
        <taxon>Tracheophyta</taxon>
        <taxon>Spermatophyta</taxon>
        <taxon>Magnoliopsida</taxon>
        <taxon>eudicotyledons</taxon>
        <taxon>Gunneridae</taxon>
        <taxon>Pentapetalae</taxon>
        <taxon>rosids</taxon>
        <taxon>fabids</taxon>
        <taxon>Malpighiales</taxon>
        <taxon>Euphorbiaceae</taxon>
        <taxon>Crotonoideae</taxon>
        <taxon>Manihoteae</taxon>
        <taxon>Manihot</taxon>
    </lineage>
</organism>
<comment type="caution">
    <text evidence="1">The sequence shown here is derived from an EMBL/GenBank/DDBJ whole genome shotgun (WGS) entry which is preliminary data.</text>
</comment>
<keyword evidence="2" id="KW-1185">Reference proteome</keyword>
<protein>
    <submittedName>
        <fullName evidence="1">Uncharacterized protein</fullName>
    </submittedName>
</protein>
<evidence type="ECO:0000313" key="2">
    <source>
        <dbReference type="Proteomes" id="UP000091857"/>
    </source>
</evidence>
<accession>A0ACB7HEJ1</accession>
<evidence type="ECO:0000313" key="1">
    <source>
        <dbReference type="EMBL" id="KAG8650935.1"/>
    </source>
</evidence>
<sequence length="123" mass="13950">MELGTSNCLPKYYGPFKVLLKIGAVAYKLELPATAKVHPVFHVSLLKKYIGAGSGVQTQLPQFDEDDESNPQPEAILDSRVRRKRSEVLIHWRGSSPMEATWEELEQVKKQFPDVSLEDKRIV</sequence>
<gene>
    <name evidence="1" type="ORF">MANES_07G081075v8</name>
</gene>
<name>A0ACB7HEJ1_MANES</name>